<evidence type="ECO:0000313" key="3">
    <source>
        <dbReference type="Proteomes" id="UP000675554"/>
    </source>
</evidence>
<feature type="region of interest" description="Disordered" evidence="1">
    <location>
        <begin position="166"/>
        <end position="216"/>
    </location>
</feature>
<dbReference type="Proteomes" id="UP000675554">
    <property type="component" value="Unassembled WGS sequence"/>
</dbReference>
<proteinExistence type="predicted"/>
<organism evidence="2 3">
    <name type="scientific">Streptomyces daliensis</name>
    <dbReference type="NCBI Taxonomy" id="299421"/>
    <lineage>
        <taxon>Bacteria</taxon>
        <taxon>Bacillati</taxon>
        <taxon>Actinomycetota</taxon>
        <taxon>Actinomycetes</taxon>
        <taxon>Kitasatosporales</taxon>
        <taxon>Streptomycetaceae</taxon>
        <taxon>Streptomyces</taxon>
    </lineage>
</organism>
<dbReference type="AlphaFoldDB" id="A0A8T4IW77"/>
<protein>
    <submittedName>
        <fullName evidence="2">Uncharacterized protein</fullName>
    </submittedName>
</protein>
<evidence type="ECO:0000313" key="2">
    <source>
        <dbReference type="EMBL" id="MBR7676576.1"/>
    </source>
</evidence>
<accession>A0A8T4IW77</accession>
<keyword evidence="3" id="KW-1185">Reference proteome</keyword>
<comment type="caution">
    <text evidence="2">The sequence shown here is derived from an EMBL/GenBank/DDBJ whole genome shotgun (WGS) entry which is preliminary data.</text>
</comment>
<evidence type="ECO:0000256" key="1">
    <source>
        <dbReference type="SAM" id="MobiDB-lite"/>
    </source>
</evidence>
<feature type="non-terminal residue" evidence="2">
    <location>
        <position position="216"/>
    </location>
</feature>
<feature type="compositionally biased region" description="Basic and acidic residues" evidence="1">
    <location>
        <begin position="185"/>
        <end position="210"/>
    </location>
</feature>
<gene>
    <name evidence="2" type="ORF">KDA82_26940</name>
</gene>
<reference evidence="2" key="1">
    <citation type="submission" date="2021-04" db="EMBL/GenBank/DDBJ databases">
        <title>Sequencing of actinobacteria type strains.</title>
        <authorList>
            <person name="Nguyen G.-S."/>
            <person name="Wentzel A."/>
        </authorList>
    </citation>
    <scope>NUCLEOTIDE SEQUENCE</scope>
    <source>
        <strain evidence="2">DSM 42095</strain>
    </source>
</reference>
<dbReference type="EMBL" id="JAGSMN010000690">
    <property type="protein sequence ID" value="MBR7676576.1"/>
    <property type="molecule type" value="Genomic_DNA"/>
</dbReference>
<name>A0A8T4IW77_9ACTN</name>
<sequence length="216" mass="22843">MADMPAAAHRLPQAVSAFTAELRWLTALLHPGEGWYGVFVGNDPAGMRECLEGREIPPWDVVASLIQDLVGRHGQEAGARAGERLRERYADSVAAYDDLVGGEPVLRDRLDAVRRERDEAARRVRDLVALDGGSGTDLAWARDHHARASARCTELTARLAASRTRAAGVGVHGNGAQAVPAGGQDPRHERSSGEGAGHEHGHGDGYEHGDGSGAGA</sequence>